<dbReference type="Proteomes" id="UP001139353">
    <property type="component" value="Unassembled WGS sequence"/>
</dbReference>
<dbReference type="AlphaFoldDB" id="A0A9X2C482"/>
<organism evidence="2 3">
    <name type="scientific">Scleromatobacter humisilvae</name>
    <dbReference type="NCBI Taxonomy" id="2897159"/>
    <lineage>
        <taxon>Bacteria</taxon>
        <taxon>Pseudomonadati</taxon>
        <taxon>Pseudomonadota</taxon>
        <taxon>Betaproteobacteria</taxon>
        <taxon>Burkholderiales</taxon>
        <taxon>Sphaerotilaceae</taxon>
        <taxon>Scleromatobacter</taxon>
    </lineage>
</organism>
<dbReference type="SMART" id="SM01034">
    <property type="entry name" value="BLUF"/>
    <property type="match status" value="1"/>
</dbReference>
<dbReference type="GO" id="GO:0071949">
    <property type="term" value="F:FAD binding"/>
    <property type="evidence" value="ECO:0007669"/>
    <property type="project" value="InterPro"/>
</dbReference>
<evidence type="ECO:0000259" key="1">
    <source>
        <dbReference type="PROSITE" id="PS50925"/>
    </source>
</evidence>
<dbReference type="RefSeq" id="WP_275685621.1">
    <property type="nucleotide sequence ID" value="NZ_JAJLJH010000016.1"/>
</dbReference>
<name>A0A9X2C482_9BURK</name>
<accession>A0A9X2C482</accession>
<dbReference type="Gene3D" id="3.30.70.100">
    <property type="match status" value="1"/>
</dbReference>
<dbReference type="InterPro" id="IPR036046">
    <property type="entry name" value="Acylphosphatase-like_dom_sf"/>
</dbReference>
<evidence type="ECO:0000313" key="2">
    <source>
        <dbReference type="EMBL" id="MCK9689569.1"/>
    </source>
</evidence>
<reference evidence="2" key="1">
    <citation type="submission" date="2021-11" db="EMBL/GenBank/DDBJ databases">
        <title>BS-T2-15 a new species belonging to the Comamonadaceae family isolated from the soil of a French oak forest.</title>
        <authorList>
            <person name="Mieszkin S."/>
            <person name="Alain K."/>
        </authorList>
    </citation>
    <scope>NUCLEOTIDE SEQUENCE</scope>
    <source>
        <strain evidence="2">BS-T2-15</strain>
    </source>
</reference>
<sequence length="143" mass="15802">MLVRLMYASRAAANLDNEEVAAILRKSRTTNAREGITGALCMCNNGRLFIQVLEGGRNAVSKRYNRIVGDQRHSDVTLLQFEEIDERRFAGWSMGQVNMARLNPGLILKYSELGNLDPWSVPGEATAALFDEMIATAAIMGQP</sequence>
<keyword evidence="3" id="KW-1185">Reference proteome</keyword>
<dbReference type="SUPFAM" id="SSF54975">
    <property type="entry name" value="Acylphosphatase/BLUF domain-like"/>
    <property type="match status" value="1"/>
</dbReference>
<feature type="domain" description="BLUF" evidence="1">
    <location>
        <begin position="2"/>
        <end position="95"/>
    </location>
</feature>
<dbReference type="EMBL" id="JAJLJH010000016">
    <property type="protein sequence ID" value="MCK9689569.1"/>
    <property type="molecule type" value="Genomic_DNA"/>
</dbReference>
<evidence type="ECO:0000313" key="3">
    <source>
        <dbReference type="Proteomes" id="UP001139353"/>
    </source>
</evidence>
<proteinExistence type="predicted"/>
<protein>
    <submittedName>
        <fullName evidence="2">BLUF domain-containing protein</fullName>
    </submittedName>
</protein>
<gene>
    <name evidence="2" type="ORF">LPC04_27950</name>
</gene>
<dbReference type="Pfam" id="PF04940">
    <property type="entry name" value="BLUF"/>
    <property type="match status" value="1"/>
</dbReference>
<dbReference type="PROSITE" id="PS50925">
    <property type="entry name" value="BLUF"/>
    <property type="match status" value="1"/>
</dbReference>
<dbReference type="InterPro" id="IPR007024">
    <property type="entry name" value="BLUF_domain"/>
</dbReference>
<comment type="caution">
    <text evidence="2">The sequence shown here is derived from an EMBL/GenBank/DDBJ whole genome shotgun (WGS) entry which is preliminary data.</text>
</comment>
<dbReference type="GO" id="GO:0009882">
    <property type="term" value="F:blue light photoreceptor activity"/>
    <property type="evidence" value="ECO:0007669"/>
    <property type="project" value="InterPro"/>
</dbReference>